<keyword evidence="5" id="KW-0488">Methylation</keyword>
<dbReference type="InterPro" id="IPR051833">
    <property type="entry name" value="TC-DDR_regulator"/>
</dbReference>
<dbReference type="GO" id="GO:0005737">
    <property type="term" value="C:cytoplasm"/>
    <property type="evidence" value="ECO:0007669"/>
    <property type="project" value="UniProtKB-SubCell"/>
</dbReference>
<dbReference type="GO" id="GO:0005634">
    <property type="term" value="C:nucleus"/>
    <property type="evidence" value="ECO:0007669"/>
    <property type="project" value="UniProtKB-SubCell"/>
</dbReference>
<evidence type="ECO:0000256" key="8">
    <source>
        <dbReference type="ARBA" id="ARBA00023242"/>
    </source>
</evidence>
<dbReference type="InterPro" id="IPR009060">
    <property type="entry name" value="UBA-like_sf"/>
</dbReference>
<dbReference type="SUPFAM" id="SSF46934">
    <property type="entry name" value="UBA-like"/>
    <property type="match status" value="1"/>
</dbReference>
<evidence type="ECO:0000256" key="1">
    <source>
        <dbReference type="ARBA" id="ARBA00004123"/>
    </source>
</evidence>
<evidence type="ECO:0000256" key="5">
    <source>
        <dbReference type="ARBA" id="ARBA00022481"/>
    </source>
</evidence>
<feature type="region of interest" description="Disordered" evidence="9">
    <location>
        <begin position="369"/>
        <end position="412"/>
    </location>
</feature>
<dbReference type="PANTHER" id="PTHR16308">
    <property type="entry name" value="UBIQUITIN ASSOCIATED PROTEIN 2-LIKE/LINGERER"/>
    <property type="match status" value="1"/>
</dbReference>
<keyword evidence="6" id="KW-0963">Cytoplasm</keyword>
<evidence type="ECO:0000256" key="2">
    <source>
        <dbReference type="ARBA" id="ARBA00004286"/>
    </source>
</evidence>
<dbReference type="CDD" id="cd14277">
    <property type="entry name" value="UBA_UBP2_like"/>
    <property type="match status" value="1"/>
</dbReference>
<feature type="region of interest" description="Disordered" evidence="9">
    <location>
        <begin position="88"/>
        <end position="205"/>
    </location>
</feature>
<dbReference type="GO" id="GO:0061484">
    <property type="term" value="P:hematopoietic stem cell homeostasis"/>
    <property type="evidence" value="ECO:0007669"/>
    <property type="project" value="UniProtKB-ARBA"/>
</dbReference>
<keyword evidence="4" id="KW-0158">Chromosome</keyword>
<feature type="compositionally biased region" description="Basic residues" evidence="9">
    <location>
        <begin position="131"/>
        <end position="143"/>
    </location>
</feature>
<feature type="domain" description="UBA" evidence="10">
    <location>
        <begin position="48"/>
        <end position="86"/>
    </location>
</feature>
<comment type="subcellular location">
    <subcellularLocation>
        <location evidence="2">Chromosome</location>
    </subcellularLocation>
    <subcellularLocation>
        <location evidence="3">Cytoplasm</location>
    </subcellularLocation>
    <subcellularLocation>
        <location evidence="1">Nucleus</location>
    </subcellularLocation>
</comment>
<reference evidence="11" key="1">
    <citation type="journal article" date="2014" name="Nature">
        <title>Elephant shark genome provides unique insights into gnathostome evolution.</title>
        <authorList>
            <consortium name="International Elephant Shark Genome Sequencing Consortium"/>
            <person name="Venkatesh B."/>
            <person name="Lee A.P."/>
            <person name="Ravi V."/>
            <person name="Maurya A.K."/>
            <person name="Lian M.M."/>
            <person name="Swann J.B."/>
            <person name="Ohta Y."/>
            <person name="Flajnik M.F."/>
            <person name="Sutoh Y."/>
            <person name="Kasahara M."/>
            <person name="Hoon S."/>
            <person name="Gangu V."/>
            <person name="Roy S.W."/>
            <person name="Irimia M."/>
            <person name="Korzh V."/>
            <person name="Kondrychyn I."/>
            <person name="Lim Z.W."/>
            <person name="Tay B.H."/>
            <person name="Tohari S."/>
            <person name="Kong K.W."/>
            <person name="Ho S."/>
            <person name="Lorente-Galdos B."/>
            <person name="Quilez J."/>
            <person name="Marques-Bonet T."/>
            <person name="Raney B.J."/>
            <person name="Ingham P.W."/>
            <person name="Tay A."/>
            <person name="Hillier L.W."/>
            <person name="Minx P."/>
            <person name="Boehm T."/>
            <person name="Wilson R.K."/>
            <person name="Brenner S."/>
            <person name="Warren W.C."/>
        </authorList>
    </citation>
    <scope>NUCLEOTIDE SEQUENCE</scope>
    <source>
        <tissue evidence="11">Spleen</tissue>
    </source>
</reference>
<feature type="compositionally biased region" description="Polar residues" evidence="9">
    <location>
        <begin position="522"/>
        <end position="542"/>
    </location>
</feature>
<dbReference type="InterPro" id="IPR022166">
    <property type="entry name" value="UBAP2/Lig"/>
</dbReference>
<keyword evidence="8" id="KW-0539">Nucleus</keyword>
<keyword evidence="7" id="KW-0597">Phosphoprotein</keyword>
<evidence type="ECO:0000256" key="3">
    <source>
        <dbReference type="ARBA" id="ARBA00004496"/>
    </source>
</evidence>
<feature type="region of interest" description="Disordered" evidence="9">
    <location>
        <begin position="735"/>
        <end position="791"/>
    </location>
</feature>
<dbReference type="AlphaFoldDB" id="V9KC06"/>
<name>V9KC06_CALMI</name>
<feature type="region of interest" description="Disordered" evidence="9">
    <location>
        <begin position="939"/>
        <end position="988"/>
    </location>
</feature>
<proteinExistence type="evidence at transcript level"/>
<feature type="region of interest" description="Disordered" evidence="9">
    <location>
        <begin position="1"/>
        <end position="31"/>
    </location>
</feature>
<dbReference type="GO" id="GO:0005694">
    <property type="term" value="C:chromosome"/>
    <property type="evidence" value="ECO:0007669"/>
    <property type="project" value="UniProtKB-SubCell"/>
</dbReference>
<feature type="compositionally biased region" description="Polar residues" evidence="9">
    <location>
        <begin position="388"/>
        <end position="401"/>
    </location>
</feature>
<feature type="compositionally biased region" description="Basic residues" evidence="9">
    <location>
        <begin position="172"/>
        <end position="186"/>
    </location>
</feature>
<feature type="compositionally biased region" description="Low complexity" evidence="9">
    <location>
        <begin position="969"/>
        <end position="988"/>
    </location>
</feature>
<dbReference type="SMART" id="SM00165">
    <property type="entry name" value="UBA"/>
    <property type="match status" value="1"/>
</dbReference>
<feature type="compositionally biased region" description="Low complexity" evidence="9">
    <location>
        <begin position="376"/>
        <end position="387"/>
    </location>
</feature>
<protein>
    <submittedName>
        <fullName evidence="11">Ubiquitin-associated protein 2-like protein</fullName>
    </submittedName>
</protein>
<dbReference type="Pfam" id="PF12478">
    <property type="entry name" value="UBAP2-Lig"/>
    <property type="match status" value="1"/>
</dbReference>
<feature type="region of interest" description="Disordered" evidence="9">
    <location>
        <begin position="648"/>
        <end position="682"/>
    </location>
</feature>
<dbReference type="FunFam" id="1.10.8.10:FF:000004">
    <property type="entry name" value="ubiquitin-associated protein 2-like isoform X1"/>
    <property type="match status" value="1"/>
</dbReference>
<dbReference type="EMBL" id="JW862788">
    <property type="protein sequence ID" value="AFO95305.1"/>
    <property type="molecule type" value="mRNA"/>
</dbReference>
<organism evidence="11">
    <name type="scientific">Callorhinchus milii</name>
    <name type="common">Ghost shark</name>
    <dbReference type="NCBI Taxonomy" id="7868"/>
    <lineage>
        <taxon>Eukaryota</taxon>
        <taxon>Metazoa</taxon>
        <taxon>Chordata</taxon>
        <taxon>Craniata</taxon>
        <taxon>Vertebrata</taxon>
        <taxon>Chondrichthyes</taxon>
        <taxon>Holocephali</taxon>
        <taxon>Chimaeriformes</taxon>
        <taxon>Callorhinchidae</taxon>
        <taxon>Callorhinchus</taxon>
    </lineage>
</organism>
<evidence type="ECO:0000259" key="10">
    <source>
        <dbReference type="SMART" id="SM00165"/>
    </source>
</evidence>
<feature type="compositionally biased region" description="Polar residues" evidence="9">
    <location>
        <begin position="455"/>
        <end position="476"/>
    </location>
</feature>
<dbReference type="PANTHER" id="PTHR16308:SF18">
    <property type="entry name" value="UBIQUITIN-ASSOCIATED PROTEIN 2-LIKE"/>
    <property type="match status" value="1"/>
</dbReference>
<sequence length="1053" mass="110693">MMTSMGTNRARSNWDQTQNQTQHKQRPQATAEQIRIAQMISDHNDADFEAKVKQLIDITGKNQDESMIALHDCNGDVNRAINVLLEGNPDTDSWEMVGKKKGLSGQKESGPTEGNEEGRDVRDRDREFSRRRGGGGRRARGASRGREYRGQENGLDGAKSCTTFSRTSERGRRGRGRGRGLGRRGGRFSAQGMGTKENNLPLGKFPLSSVPSGRWQFATGKKEWRGDPSTVLTFNPADYTDPSSSDKYYGNATWNTAAGFEPDDGTRLQFSGGDRANCSRKFETTAGAWRAATEEWGTEDWNEDPAMGSFLSSGCKRTSPAAVNGCYQLSETKIFTSSNVGSLPLGNETVTITAGQRIDLAVLLGKQPTASENEPTSLDTTSSSTLSQPLVYSNSKQRPTAQPSPPSAFPQHNMVSMLGKSFVEVGEPKAGSSAGSQLLEQLKTAQALAQLAAQHTQPSSNPASSWDIGPTSQPSALSHFELKSQVDSSVHSPFGQRGPYGNSGMADLFIPTKQPAAGAPNSLPNKPGGTQISPGSSENQPCSPGPAQQKLKPPRKKVSISSKIPASAVEMPGSADIAGLNLQFGAFQFGSEALLSEYDSAPTTSVSVSQTQSSLYTNAVSETSSTISSNPSQDLGYQPSSIAPSAFTVQSSAQGTQYDPSSNQRAPYCNSLSSSPQKDLTQAKNGFSAIQTSQAIEAAAGSAVKSDAPTVSAMASLSNVVSASSLLSASSQHQTAGLSSLGHPEDLPSTTVTQPSSTSTAQQSSSLSSARASTSSHLHTSVETETSLHSGSTYCTAGSTVSVAAAPISVSSGLGGASNLSLNLGSNSTVTASSRNSMATTSVPFVSGGCLEAFYAVGWAPEAGWGWGEEIERRGETLGKAPPNLPPGVPPLLPNPYIMAPGLLPAYQPQVYGYDDLQMLQTRFPLDYYGIPFATPTTPITGREAGLTNTPYPGDLSKFGRGDASSPAPATTLSQPQPSQTQAHHTTQQTFLNPALPPGYSYTSLPYYAGVPGLPNTFQYGPAMFAVPPSSSKQHGVNVNVNASAAAFQQASG</sequence>
<feature type="region of interest" description="Disordered" evidence="9">
    <location>
        <begin position="449"/>
        <end position="563"/>
    </location>
</feature>
<evidence type="ECO:0000256" key="9">
    <source>
        <dbReference type="SAM" id="MobiDB-lite"/>
    </source>
</evidence>
<feature type="compositionally biased region" description="Low complexity" evidence="9">
    <location>
        <begin position="747"/>
        <end position="781"/>
    </location>
</feature>
<dbReference type="InterPro" id="IPR015940">
    <property type="entry name" value="UBA"/>
</dbReference>
<dbReference type="Gene3D" id="1.10.8.10">
    <property type="entry name" value="DNA helicase RuvA subunit, C-terminal domain"/>
    <property type="match status" value="1"/>
</dbReference>
<evidence type="ECO:0000256" key="4">
    <source>
        <dbReference type="ARBA" id="ARBA00022454"/>
    </source>
</evidence>
<evidence type="ECO:0000313" key="11">
    <source>
        <dbReference type="EMBL" id="AFO95305.1"/>
    </source>
</evidence>
<evidence type="ECO:0000256" key="7">
    <source>
        <dbReference type="ARBA" id="ARBA00022553"/>
    </source>
</evidence>
<feature type="compositionally biased region" description="Basic and acidic residues" evidence="9">
    <location>
        <begin position="116"/>
        <end position="130"/>
    </location>
</feature>
<accession>V9KC06</accession>
<evidence type="ECO:0000256" key="6">
    <source>
        <dbReference type="ARBA" id="ARBA00022490"/>
    </source>
</evidence>